<evidence type="ECO:0000313" key="2">
    <source>
        <dbReference type="EnsemblMetazoa" id="XP_038058469.1"/>
    </source>
</evidence>
<organism evidence="2 3">
    <name type="scientific">Patiria miniata</name>
    <name type="common">Bat star</name>
    <name type="synonym">Asterina miniata</name>
    <dbReference type="NCBI Taxonomy" id="46514"/>
    <lineage>
        <taxon>Eukaryota</taxon>
        <taxon>Metazoa</taxon>
        <taxon>Echinodermata</taxon>
        <taxon>Eleutherozoa</taxon>
        <taxon>Asterozoa</taxon>
        <taxon>Asteroidea</taxon>
        <taxon>Valvatacea</taxon>
        <taxon>Valvatida</taxon>
        <taxon>Asterinidae</taxon>
        <taxon>Patiria</taxon>
    </lineage>
</organism>
<feature type="signal peptide" evidence="1">
    <location>
        <begin position="1"/>
        <end position="31"/>
    </location>
</feature>
<keyword evidence="1" id="KW-0732">Signal</keyword>
<dbReference type="RefSeq" id="XP_038058469.1">
    <property type="nucleotide sequence ID" value="XM_038202541.1"/>
</dbReference>
<proteinExistence type="predicted"/>
<name>A0A914A4I4_PATMI</name>
<dbReference type="AlphaFoldDB" id="A0A914A4I4"/>
<evidence type="ECO:0000313" key="3">
    <source>
        <dbReference type="Proteomes" id="UP000887568"/>
    </source>
</evidence>
<dbReference type="GeneID" id="119729796"/>
<evidence type="ECO:0000256" key="1">
    <source>
        <dbReference type="SAM" id="SignalP"/>
    </source>
</evidence>
<dbReference type="EnsemblMetazoa" id="XM_038202540.1">
    <property type="protein sequence ID" value="XP_038058468.1"/>
    <property type="gene ID" value="LOC119729796"/>
</dbReference>
<feature type="chain" id="PRO_5038275662" description="Orexin-A" evidence="1">
    <location>
        <begin position="32"/>
        <end position="102"/>
    </location>
</feature>
<reference evidence="2" key="1">
    <citation type="submission" date="2022-11" db="UniProtKB">
        <authorList>
            <consortium name="EnsemblMetazoa"/>
        </authorList>
    </citation>
    <scope>IDENTIFICATION</scope>
</reference>
<protein>
    <recommendedName>
        <fullName evidence="4">Orexin-A</fullName>
    </recommendedName>
</protein>
<dbReference type="EnsemblMetazoa" id="XM_038202541.1">
    <property type="protein sequence ID" value="XP_038058469.1"/>
    <property type="gene ID" value="LOC119729796"/>
</dbReference>
<dbReference type="RefSeq" id="XP_038058468.1">
    <property type="nucleotide sequence ID" value="XM_038202540.1"/>
</dbReference>
<dbReference type="OMA" id="DYQNERQ"/>
<keyword evidence="3" id="KW-1185">Reference proteome</keyword>
<accession>A0A914A4I4</accession>
<sequence>MAVVPGKTSRGLVWLLLFLVVTAVCLQPCHANRKCSVKGCMIHFGKRIAPLLEEDAEPATDYLTSKEYQQQRQRNLNMLRLVERLLSGGMTSRNSPLDNETE</sequence>
<evidence type="ECO:0008006" key="4">
    <source>
        <dbReference type="Google" id="ProtNLM"/>
    </source>
</evidence>
<dbReference type="Proteomes" id="UP000887568">
    <property type="component" value="Unplaced"/>
</dbReference>